<comment type="caution">
    <text evidence="2">The sequence shown here is derived from an EMBL/GenBank/DDBJ whole genome shotgun (WGS) entry which is preliminary data.</text>
</comment>
<evidence type="ECO:0000313" key="3">
    <source>
        <dbReference type="Proteomes" id="UP000490821"/>
    </source>
</evidence>
<protein>
    <submittedName>
        <fullName evidence="2">Uncharacterized protein</fullName>
    </submittedName>
</protein>
<evidence type="ECO:0000313" key="2">
    <source>
        <dbReference type="EMBL" id="GFI41143.1"/>
    </source>
</evidence>
<dbReference type="Proteomes" id="UP000490821">
    <property type="component" value="Unassembled WGS sequence"/>
</dbReference>
<organism evidence="2 3">
    <name type="scientific">Thomasclavelia cocleata</name>
    <dbReference type="NCBI Taxonomy" id="69824"/>
    <lineage>
        <taxon>Bacteria</taxon>
        <taxon>Bacillati</taxon>
        <taxon>Bacillota</taxon>
        <taxon>Erysipelotrichia</taxon>
        <taxon>Erysipelotrichales</taxon>
        <taxon>Coprobacillaceae</taxon>
        <taxon>Thomasclavelia</taxon>
    </lineage>
</organism>
<gene>
    <name evidence="2" type="ORF">IMSAGC017_01186</name>
</gene>
<dbReference type="RefSeq" id="WP_279153701.1">
    <property type="nucleotide sequence ID" value="NZ_CAMUUE010000043.1"/>
</dbReference>
<proteinExistence type="predicted"/>
<dbReference type="EMBL" id="BLMI01000146">
    <property type="protein sequence ID" value="GFI41143.1"/>
    <property type="molecule type" value="Genomic_DNA"/>
</dbReference>
<feature type="region of interest" description="Disordered" evidence="1">
    <location>
        <begin position="39"/>
        <end position="71"/>
    </location>
</feature>
<accession>A0A829Z9W7</accession>
<sequence length="71" mass="8199">MDPLQNEIFIEGEPFVSRQVFPPFWFWWLFPPRPPGPWFPPRPPRPPGPPFPPGPPRPPGPPFPPGSPRPW</sequence>
<reference evidence="2 3" key="1">
    <citation type="journal article" date="2020" name="Microbiome">
        <title>Single-cell genomics of uncultured bacteria reveals dietary fiber responders in the mouse gut microbiota.</title>
        <authorList>
            <person name="Chijiiwa R."/>
            <person name="Hosokawa M."/>
            <person name="Kogawa M."/>
            <person name="Nishikawa Y."/>
            <person name="Ide K."/>
            <person name="Sakanashi C."/>
            <person name="Takahashi K."/>
            <person name="Takeyama H."/>
        </authorList>
    </citation>
    <scope>NUCLEOTIDE SEQUENCE [LARGE SCALE GENOMIC DNA]</scope>
    <source>
        <strain evidence="2">IMSAGC_017</strain>
    </source>
</reference>
<name>A0A829Z9W7_9FIRM</name>
<evidence type="ECO:0000256" key="1">
    <source>
        <dbReference type="SAM" id="MobiDB-lite"/>
    </source>
</evidence>
<dbReference type="AlphaFoldDB" id="A0A829Z9W7"/>